<keyword evidence="3 4" id="KW-0472">Membrane</keyword>
<dbReference type="RefSeq" id="WP_245999849.1">
    <property type="nucleotide sequence ID" value="NZ_JARRRY010000011.1"/>
</dbReference>
<organism evidence="6 7">
    <name type="scientific">Ectobacillus antri</name>
    <dbReference type="NCBI Taxonomy" id="2486280"/>
    <lineage>
        <taxon>Bacteria</taxon>
        <taxon>Bacillati</taxon>
        <taxon>Bacillota</taxon>
        <taxon>Bacilli</taxon>
        <taxon>Bacillales</taxon>
        <taxon>Bacillaceae</taxon>
        <taxon>Ectobacillus</taxon>
    </lineage>
</organism>
<dbReference type="Pfam" id="PF03323">
    <property type="entry name" value="GerA"/>
    <property type="match status" value="1"/>
</dbReference>
<comment type="subcellular location">
    <subcellularLocation>
        <location evidence="4">Cell membrane</location>
    </subcellularLocation>
    <subcellularLocation>
        <location evidence="1">Membrane</location>
        <topology evidence="1">Multi-pass membrane protein</topology>
    </subcellularLocation>
</comment>
<evidence type="ECO:0000256" key="5">
    <source>
        <dbReference type="SAM" id="Phobius"/>
    </source>
</evidence>
<dbReference type="PANTHER" id="PTHR22550">
    <property type="entry name" value="SPORE GERMINATION PROTEIN"/>
    <property type="match status" value="1"/>
</dbReference>
<keyword evidence="5" id="KW-1133">Transmembrane helix</keyword>
<evidence type="ECO:0000256" key="3">
    <source>
        <dbReference type="ARBA" id="ARBA00023136"/>
    </source>
</evidence>
<name>A0ABT6H755_9BACI</name>
<keyword evidence="7" id="KW-1185">Reference proteome</keyword>
<feature type="transmembrane region" description="Helical" evidence="5">
    <location>
        <begin position="401"/>
        <end position="421"/>
    </location>
</feature>
<keyword evidence="5" id="KW-0812">Transmembrane</keyword>
<reference evidence="6 7" key="1">
    <citation type="submission" date="2023-04" db="EMBL/GenBank/DDBJ databases">
        <title>Ectobacillus antri isolated from activated sludge.</title>
        <authorList>
            <person name="Yan P."/>
            <person name="Liu X."/>
        </authorList>
    </citation>
    <scope>NUCLEOTIDE SEQUENCE [LARGE SCALE GENOMIC DNA]</scope>
    <source>
        <strain evidence="6 7">C18H</strain>
    </source>
</reference>
<evidence type="ECO:0000256" key="4">
    <source>
        <dbReference type="PIRNR" id="PIRNR005690"/>
    </source>
</evidence>
<comment type="caution">
    <text evidence="6">The sequence shown here is derived from an EMBL/GenBank/DDBJ whole genome shotgun (WGS) entry which is preliminary data.</text>
</comment>
<gene>
    <name evidence="6" type="ORF">P6P90_11910</name>
</gene>
<evidence type="ECO:0000256" key="1">
    <source>
        <dbReference type="ARBA" id="ARBA00004141"/>
    </source>
</evidence>
<evidence type="ECO:0000256" key="2">
    <source>
        <dbReference type="ARBA" id="ARBA00005278"/>
    </source>
</evidence>
<dbReference type="Proteomes" id="UP001218246">
    <property type="component" value="Unassembled WGS sequence"/>
</dbReference>
<feature type="transmembrane region" description="Helical" evidence="5">
    <location>
        <begin position="378"/>
        <end position="395"/>
    </location>
</feature>
<proteinExistence type="inferred from homology"/>
<dbReference type="PANTHER" id="PTHR22550:SF5">
    <property type="entry name" value="LEUCINE ZIPPER PROTEIN 4"/>
    <property type="match status" value="1"/>
</dbReference>
<feature type="transmembrane region" description="Helical" evidence="5">
    <location>
        <begin position="433"/>
        <end position="461"/>
    </location>
</feature>
<feature type="transmembrane region" description="Helical" evidence="5">
    <location>
        <begin position="311"/>
        <end position="333"/>
    </location>
</feature>
<dbReference type="EMBL" id="JARULN010000011">
    <property type="protein sequence ID" value="MDG5754673.1"/>
    <property type="molecule type" value="Genomic_DNA"/>
</dbReference>
<dbReference type="PIRSF" id="PIRSF005690">
    <property type="entry name" value="GerBA"/>
    <property type="match status" value="1"/>
</dbReference>
<feature type="transmembrane region" description="Helical" evidence="5">
    <location>
        <begin position="353"/>
        <end position="371"/>
    </location>
</feature>
<evidence type="ECO:0000313" key="6">
    <source>
        <dbReference type="EMBL" id="MDG5754673.1"/>
    </source>
</evidence>
<dbReference type="InterPro" id="IPR050768">
    <property type="entry name" value="UPF0353/GerABKA_families"/>
</dbReference>
<accession>A0ABT6H755</accession>
<evidence type="ECO:0000313" key="7">
    <source>
        <dbReference type="Proteomes" id="UP001218246"/>
    </source>
</evidence>
<dbReference type="InterPro" id="IPR004995">
    <property type="entry name" value="Spore_Ger"/>
</dbReference>
<sequence>MPEKKKQRFSQMKKQQSKAFEVPIPLKEELSETQLLTGDISHDASLLQKATGNSADIIYKTFHINPQSFLFIYTEGLANQQTIRNLLEYLMSVSVADYLEQLLVESRIPIGSTKELLTAQEALSSLLVGHSVLIIAGIPKGIAIDTNGIEHRTVSEPQNQTVIKGPQEAFNETLVTNIALVRKRIRHPNLWTERMEIGDVTKTAICIMYVKNLANEDIINEVRRRLKQIKTDSILESGYIEEFIADQQRGIFPTMFNTERPDVIAADLLEGKVAIFVDGTPYVLSAPAVFIQFFQAAEDYYNRGDYGMLRMLRFACFFITLLAPALYIALTTYHQEMLPTTLLISIAAQRDAIPFPAFIEALLMQFTFEILREAGIRMPRAIGNAVSIVGALVLGEAAVQAGFVSPAMVIVISITALTTFISPDFAMSFPQRILRIILMLLGASFGLFGIVVGLFAVLLHLCHLQSFGVPYMSPLAPFNRNDQQDTFLRLPRWAMHKRPKMFHSQNEIRTATKQGDET</sequence>
<protein>
    <submittedName>
        <fullName evidence="6">Spore germination protein</fullName>
    </submittedName>
</protein>
<comment type="similarity">
    <text evidence="2 4">Belongs to the GerABKA family.</text>
</comment>